<evidence type="ECO:0000256" key="13">
    <source>
        <dbReference type="ARBA" id="ARBA00023136"/>
    </source>
</evidence>
<dbReference type="PANTHER" id="PTHR12868">
    <property type="entry name" value="NADH-UBIQUINONE OXIDOREDUCTASE B22 SUBUNIT"/>
    <property type="match status" value="1"/>
</dbReference>
<accession>A0A3M7S0D7</accession>
<evidence type="ECO:0000256" key="8">
    <source>
        <dbReference type="ARBA" id="ARBA00022660"/>
    </source>
</evidence>
<evidence type="ECO:0000313" key="17">
    <source>
        <dbReference type="EMBL" id="RNA29274.1"/>
    </source>
</evidence>
<feature type="domain" description="Complex 1 LYR protein" evidence="16">
    <location>
        <begin position="13"/>
        <end position="71"/>
    </location>
</feature>
<keyword evidence="18" id="KW-1185">Reference proteome</keyword>
<evidence type="ECO:0000256" key="14">
    <source>
        <dbReference type="ARBA" id="ARBA00030192"/>
    </source>
</evidence>
<proteinExistence type="inferred from homology"/>
<keyword evidence="6" id="KW-0813">Transport</keyword>
<comment type="caution">
    <text evidence="17">The sequence shown here is derived from an EMBL/GenBank/DDBJ whole genome shotgun (WGS) entry which is preliminary data.</text>
</comment>
<dbReference type="Proteomes" id="UP000276133">
    <property type="component" value="Unassembled WGS sequence"/>
</dbReference>
<dbReference type="InterPro" id="IPR033034">
    <property type="entry name" value="NDUFB9"/>
</dbReference>
<evidence type="ECO:0000256" key="5">
    <source>
        <dbReference type="ARBA" id="ARBA00018684"/>
    </source>
</evidence>
<evidence type="ECO:0000256" key="10">
    <source>
        <dbReference type="ARBA" id="ARBA00022982"/>
    </source>
</evidence>
<dbReference type="STRING" id="10195.A0A3M7S0D7"/>
<keyword evidence="9" id="KW-0999">Mitochondrion inner membrane</keyword>
<keyword evidence="8" id="KW-0679">Respiratory chain</keyword>
<keyword evidence="17" id="KW-0830">Ubiquinone</keyword>
<evidence type="ECO:0000256" key="12">
    <source>
        <dbReference type="ARBA" id="ARBA00023128"/>
    </source>
</evidence>
<dbReference type="InterPro" id="IPR045292">
    <property type="entry name" value="Complex1_LYR_NDUFB9_LYRM3"/>
</dbReference>
<dbReference type="EMBL" id="REGN01002251">
    <property type="protein sequence ID" value="RNA29274.1"/>
    <property type="molecule type" value="Genomic_DNA"/>
</dbReference>
<gene>
    <name evidence="17" type="ORF">BpHYR1_051633</name>
</gene>
<evidence type="ECO:0000256" key="3">
    <source>
        <dbReference type="ARBA" id="ARBA00009508"/>
    </source>
</evidence>
<dbReference type="GO" id="GO:0005743">
    <property type="term" value="C:mitochondrial inner membrane"/>
    <property type="evidence" value="ECO:0007669"/>
    <property type="project" value="UniProtKB-SubCell"/>
</dbReference>
<dbReference type="GO" id="GO:0006120">
    <property type="term" value="P:mitochondrial electron transport, NADH to ubiquinone"/>
    <property type="evidence" value="ECO:0007669"/>
    <property type="project" value="InterPro"/>
</dbReference>
<evidence type="ECO:0000256" key="6">
    <source>
        <dbReference type="ARBA" id="ARBA00022448"/>
    </source>
</evidence>
<dbReference type="OrthoDB" id="13598at2759"/>
<evidence type="ECO:0000259" key="16">
    <source>
        <dbReference type="Pfam" id="PF05347"/>
    </source>
</evidence>
<evidence type="ECO:0000256" key="15">
    <source>
        <dbReference type="ARBA" id="ARBA00032528"/>
    </source>
</evidence>
<keyword evidence="7" id="KW-0597">Phosphoprotein</keyword>
<keyword evidence="10" id="KW-0249">Electron transport</keyword>
<comment type="subunit">
    <text evidence="4">Mammalian complex I is composed of 45 different subunits.</text>
</comment>
<evidence type="ECO:0000256" key="11">
    <source>
        <dbReference type="ARBA" id="ARBA00022990"/>
    </source>
</evidence>
<dbReference type="Pfam" id="PF05347">
    <property type="entry name" value="Complex1_LYR"/>
    <property type="match status" value="1"/>
</dbReference>
<comment type="function">
    <text evidence="1">Accessory subunit of the mitochondrial membrane respiratory chain NADH dehydrogenase (Complex I), that is believed to be not involved in catalysis. Complex I functions in the transfer of electrons from NADH to the respiratory chain. The immediate electron acceptor for the enzyme is believed to be ubiquinone.</text>
</comment>
<name>A0A3M7S0D7_BRAPC</name>
<sequence length="157" mass="18808">MSFLQTTLLTHRQRVLRLYKAAVKNERSWYPERDEWRFRAIVLRDRFEKNRNVLDLVKAQALVAQGEQELDKNLHPNPFQYPNCPGGVSYGREPISPDWVLDTWHPMEKAQFPDYFSKRIALKKDHIDWYVKKYGVNKFNPEEEGHPHEIHDMDAHH</sequence>
<dbReference type="CDD" id="cd20263">
    <property type="entry name" value="Complex1_LYR_NDUFB9_LYRM3"/>
    <property type="match status" value="1"/>
</dbReference>
<dbReference type="PANTHER" id="PTHR12868:SF0">
    <property type="entry name" value="NADH DEHYDROGENASE [UBIQUINONE] 1 BETA SUBCOMPLEX SUBUNIT 9"/>
    <property type="match status" value="1"/>
</dbReference>
<organism evidence="17 18">
    <name type="scientific">Brachionus plicatilis</name>
    <name type="common">Marine rotifer</name>
    <name type="synonym">Brachionus muelleri</name>
    <dbReference type="NCBI Taxonomy" id="10195"/>
    <lineage>
        <taxon>Eukaryota</taxon>
        <taxon>Metazoa</taxon>
        <taxon>Spiralia</taxon>
        <taxon>Gnathifera</taxon>
        <taxon>Rotifera</taxon>
        <taxon>Eurotatoria</taxon>
        <taxon>Monogononta</taxon>
        <taxon>Pseudotrocha</taxon>
        <taxon>Ploima</taxon>
        <taxon>Brachionidae</taxon>
        <taxon>Brachionus</taxon>
    </lineage>
</organism>
<dbReference type="InterPro" id="IPR008011">
    <property type="entry name" value="Complex1_LYR_dom"/>
</dbReference>
<evidence type="ECO:0000256" key="4">
    <source>
        <dbReference type="ARBA" id="ARBA00011790"/>
    </source>
</evidence>
<dbReference type="AlphaFoldDB" id="A0A3M7S0D7"/>
<keyword evidence="11" id="KW-0007">Acetylation</keyword>
<reference evidence="17 18" key="1">
    <citation type="journal article" date="2018" name="Sci. Rep.">
        <title>Genomic signatures of local adaptation to the degree of environmental predictability in rotifers.</title>
        <authorList>
            <person name="Franch-Gras L."/>
            <person name="Hahn C."/>
            <person name="Garcia-Roger E.M."/>
            <person name="Carmona M.J."/>
            <person name="Serra M."/>
            <person name="Gomez A."/>
        </authorList>
    </citation>
    <scope>NUCLEOTIDE SEQUENCE [LARGE SCALE GENOMIC DNA]</scope>
    <source>
        <strain evidence="17">HYR1</strain>
    </source>
</reference>
<protein>
    <recommendedName>
        <fullName evidence="5">NADH dehydrogenase [ubiquinone] 1 beta subcomplex subunit 9</fullName>
    </recommendedName>
    <alternativeName>
        <fullName evidence="14">Complex I-B22</fullName>
    </alternativeName>
    <alternativeName>
        <fullName evidence="15">NADH-ubiquinone oxidoreductase B22 subunit</fullName>
    </alternativeName>
</protein>
<evidence type="ECO:0000256" key="9">
    <source>
        <dbReference type="ARBA" id="ARBA00022792"/>
    </source>
</evidence>
<keyword evidence="13" id="KW-0472">Membrane</keyword>
<comment type="subcellular location">
    <subcellularLocation>
        <location evidence="2">Mitochondrion inner membrane</location>
        <topology evidence="2">Peripheral membrane protein</topology>
        <orientation evidence="2">Matrix side</orientation>
    </subcellularLocation>
</comment>
<evidence type="ECO:0000313" key="18">
    <source>
        <dbReference type="Proteomes" id="UP000276133"/>
    </source>
</evidence>
<keyword evidence="12" id="KW-0496">Mitochondrion</keyword>
<evidence type="ECO:0000256" key="2">
    <source>
        <dbReference type="ARBA" id="ARBA00004443"/>
    </source>
</evidence>
<comment type="similarity">
    <text evidence="3">Belongs to the complex I LYR family.</text>
</comment>
<evidence type="ECO:0000256" key="1">
    <source>
        <dbReference type="ARBA" id="ARBA00002920"/>
    </source>
</evidence>
<evidence type="ECO:0000256" key="7">
    <source>
        <dbReference type="ARBA" id="ARBA00022553"/>
    </source>
</evidence>